<dbReference type="Gene3D" id="3.30.1490.20">
    <property type="entry name" value="ATP-grasp fold, A domain"/>
    <property type="match status" value="1"/>
</dbReference>
<name>A0A3Q0NGK7_LISMG</name>
<dbReference type="GO" id="GO:0005524">
    <property type="term" value="F:ATP binding"/>
    <property type="evidence" value="ECO:0007669"/>
    <property type="project" value="InterPro"/>
</dbReference>
<organism evidence="2 3">
    <name type="scientific">Listeria monocytogenes serotype 1/2a (strain EGD / Mackaness)</name>
    <dbReference type="NCBI Taxonomy" id="1334565"/>
    <lineage>
        <taxon>Bacteria</taxon>
        <taxon>Bacillati</taxon>
        <taxon>Bacillota</taxon>
        <taxon>Bacilli</taxon>
        <taxon>Bacillales</taxon>
        <taxon>Listeriaceae</taxon>
        <taxon>Listeria</taxon>
    </lineage>
</organism>
<dbReference type="InterPro" id="IPR002192">
    <property type="entry name" value="PPDK_AMP/ATP-bd"/>
</dbReference>
<dbReference type="KEGG" id="lmod:LMON_1935"/>
<evidence type="ECO:0000313" key="2">
    <source>
        <dbReference type="EMBL" id="CDG45787.1"/>
    </source>
</evidence>
<gene>
    <name evidence="2" type="ORF">LMON_1935</name>
</gene>
<dbReference type="GO" id="GO:0016301">
    <property type="term" value="F:kinase activity"/>
    <property type="evidence" value="ECO:0007669"/>
    <property type="project" value="UniProtKB-KW"/>
</dbReference>
<dbReference type="EMBL" id="HG421741">
    <property type="protein sequence ID" value="CDG45787.1"/>
    <property type="molecule type" value="Genomic_DNA"/>
</dbReference>
<dbReference type="PANTHER" id="PTHR22931">
    <property type="entry name" value="PHOSPHOENOLPYRUVATE DIKINASE-RELATED"/>
    <property type="match status" value="1"/>
</dbReference>
<keyword evidence="2" id="KW-0808">Transferase</keyword>
<keyword evidence="2" id="KW-0670">Pyruvate</keyword>
<dbReference type="AlphaFoldDB" id="A0A3Q0NGK7"/>
<dbReference type="SUPFAM" id="SSF56059">
    <property type="entry name" value="Glutathione synthetase ATP-binding domain-like"/>
    <property type="match status" value="1"/>
</dbReference>
<evidence type="ECO:0000313" key="3">
    <source>
        <dbReference type="Proteomes" id="UP000016703"/>
    </source>
</evidence>
<reference evidence="2 3" key="1">
    <citation type="journal article" date="2014" name="MBio">
        <title>Comparison of widely used Listeria monocytogenes strains EGD, 10403S, and EGD-e highlights genomic variations underlying differences in pathogenicity.</title>
        <authorList>
            <person name="Becavin C."/>
            <person name="Bouchier C."/>
            <person name="Lechat P."/>
            <person name="Archambaud C."/>
            <person name="Creno S."/>
            <person name="Gouin E."/>
            <person name="Wu Z."/>
            <person name="Kuhbacher A."/>
            <person name="Brisse S."/>
            <person name="Pucciarelli M.G."/>
            <person name="Garcia-del Portillo F."/>
            <person name="Hain T."/>
            <person name="Portnoy D.A."/>
            <person name="Chakraborty T."/>
            <person name="Lecuit M."/>
            <person name="Pizarro-Cerda J."/>
            <person name="Moszer I."/>
            <person name="Bierne H."/>
            <person name="Cossart P."/>
        </authorList>
    </citation>
    <scope>NUCLEOTIDE SEQUENCE [LARGE SCALE GENOMIC DNA]</scope>
    <source>
        <strain evidence="3">EGD / Mackaness</strain>
    </source>
</reference>
<dbReference type="InterPro" id="IPR010121">
    <property type="entry name" value="Pyruvate_phosphate_dikinase"/>
</dbReference>
<dbReference type="EC" id="2.7.9.1" evidence="2"/>
<dbReference type="Proteomes" id="UP000016703">
    <property type="component" value="Chromosome"/>
</dbReference>
<dbReference type="Pfam" id="PF01326">
    <property type="entry name" value="PPDK_N"/>
    <property type="match status" value="1"/>
</dbReference>
<dbReference type="InterPro" id="IPR013815">
    <property type="entry name" value="ATP_grasp_subdomain_1"/>
</dbReference>
<evidence type="ECO:0000259" key="1">
    <source>
        <dbReference type="Pfam" id="PF01326"/>
    </source>
</evidence>
<dbReference type="PANTHER" id="PTHR22931:SF9">
    <property type="entry name" value="PYRUVATE, PHOSPHATE DIKINASE 1, CHLOROPLASTIC"/>
    <property type="match status" value="1"/>
</dbReference>
<feature type="domain" description="Pyruvate phosphate dikinase AMP/ATP-binding" evidence="1">
    <location>
        <begin position="17"/>
        <end position="67"/>
    </location>
</feature>
<sequence length="166" mass="18241">MRKFVYQFSEGSKEMKNLLGGKGANLAEMTNIGLPVPPGFIISTDACNDYTANNKHLSEAIFDEVKIHLVELEKQTGKIFGFAENPLLVSVRSGAPFSTPGMMDTVLNLGLNDQAAEGLANLTGDARSAYDSYRRFIQMFGDVVLKYRATILNRLLIASKKQMTTV</sequence>
<dbReference type="GO" id="GO:0050242">
    <property type="term" value="F:pyruvate, phosphate dikinase activity"/>
    <property type="evidence" value="ECO:0007669"/>
    <property type="project" value="UniProtKB-EC"/>
</dbReference>
<protein>
    <submittedName>
        <fullName evidence="2">Pyruvate,phosphate dikinase</fullName>
        <ecNumber evidence="2">2.7.9.1</ecNumber>
    </submittedName>
</protein>
<accession>A0A3Q0NGK7</accession>
<proteinExistence type="predicted"/>
<keyword evidence="2" id="KW-0418">Kinase</keyword>